<dbReference type="RefSeq" id="XP_013784009.1">
    <property type="nucleotide sequence ID" value="XM_013928555.2"/>
</dbReference>
<dbReference type="InterPro" id="IPR004827">
    <property type="entry name" value="bZIP"/>
</dbReference>
<evidence type="ECO:0000313" key="7">
    <source>
        <dbReference type="RefSeq" id="XP_013784009.1"/>
    </source>
</evidence>
<evidence type="ECO:0000256" key="1">
    <source>
        <dbReference type="ARBA" id="ARBA00023015"/>
    </source>
</evidence>
<dbReference type="PRINTS" id="PR00042">
    <property type="entry name" value="LEUZIPPRFOS"/>
</dbReference>
<dbReference type="Proteomes" id="UP000694941">
    <property type="component" value="Unplaced"/>
</dbReference>
<dbReference type="PROSITE" id="PS00036">
    <property type="entry name" value="BZIP_BASIC"/>
    <property type="match status" value="1"/>
</dbReference>
<dbReference type="SMART" id="SM00338">
    <property type="entry name" value="BRLZ"/>
    <property type="match status" value="1"/>
</dbReference>
<feature type="domain" description="BZIP" evidence="5">
    <location>
        <begin position="151"/>
        <end position="214"/>
    </location>
</feature>
<dbReference type="Pfam" id="PF03131">
    <property type="entry name" value="bZIP_Maf"/>
    <property type="match status" value="1"/>
</dbReference>
<evidence type="ECO:0000256" key="3">
    <source>
        <dbReference type="ARBA" id="ARBA00023163"/>
    </source>
</evidence>
<evidence type="ECO:0000259" key="5">
    <source>
        <dbReference type="PROSITE" id="PS50217"/>
    </source>
</evidence>
<dbReference type="PANTHER" id="PTHR23351:SF56">
    <property type="entry name" value="KAYAK"/>
    <property type="match status" value="1"/>
</dbReference>
<feature type="region of interest" description="Disordered" evidence="4">
    <location>
        <begin position="131"/>
        <end position="158"/>
    </location>
</feature>
<evidence type="ECO:0000313" key="6">
    <source>
        <dbReference type="Proteomes" id="UP000694941"/>
    </source>
</evidence>
<dbReference type="InterPro" id="IPR004826">
    <property type="entry name" value="bZIP_Maf"/>
</dbReference>
<accession>A0ABM1BKU8</accession>
<dbReference type="Gene3D" id="1.20.5.170">
    <property type="match status" value="1"/>
</dbReference>
<dbReference type="CDD" id="cd14721">
    <property type="entry name" value="bZIP_Fos"/>
    <property type="match status" value="1"/>
</dbReference>
<reference evidence="7" key="1">
    <citation type="submission" date="2025-08" db="UniProtKB">
        <authorList>
            <consortium name="RefSeq"/>
        </authorList>
    </citation>
    <scope>IDENTIFICATION</scope>
    <source>
        <tissue evidence="7">Muscle</tissue>
    </source>
</reference>
<keyword evidence="1" id="KW-0805">Transcription regulation</keyword>
<dbReference type="SUPFAM" id="SSF57959">
    <property type="entry name" value="Leucine zipper domain"/>
    <property type="match status" value="1"/>
</dbReference>
<dbReference type="PANTHER" id="PTHR23351">
    <property type="entry name" value="FOS TRANSCRIPTION FACTOR-RELATED"/>
    <property type="match status" value="1"/>
</dbReference>
<dbReference type="GeneID" id="106468144"/>
<proteinExistence type="predicted"/>
<sequence>MFIHCSNDSELEAESSLSDSQLTGPADISEVEEQNMVTTLNLCGLTSGIPTQTTHTPTPTTLKNLEESFLELQPVSPALLEHQNQAGFIPPVVSILDTSYQPVTIKQEPEFVVSRLTSSPDILCPTIVKYNGSKSTGGRKPNNDQLPPEEEERRKLRRERNKLAAARCRKRRLDHTNSLLKETEGLEEKRQTLQNEIQLLTLQKEELQFLLDAHKAACNLKKNSNKNVKPHEHKLLDSHSNHVFEYNNLEGLKTKNIQRPTSLPISSPFTNPAGISITTPSGGILNLDSWLECGTGLTPISSGLTPVISSCSEQQRSSKTDLSSPDTLCSVKLVSL</sequence>
<evidence type="ECO:0000256" key="2">
    <source>
        <dbReference type="ARBA" id="ARBA00023125"/>
    </source>
</evidence>
<keyword evidence="6" id="KW-1185">Reference proteome</keyword>
<evidence type="ECO:0000256" key="4">
    <source>
        <dbReference type="SAM" id="MobiDB-lite"/>
    </source>
</evidence>
<dbReference type="PROSITE" id="PS50217">
    <property type="entry name" value="BZIP"/>
    <property type="match status" value="1"/>
</dbReference>
<dbReference type="InterPro" id="IPR046347">
    <property type="entry name" value="bZIP_sf"/>
</dbReference>
<organism evidence="6 7">
    <name type="scientific">Limulus polyphemus</name>
    <name type="common">Atlantic horseshoe crab</name>
    <dbReference type="NCBI Taxonomy" id="6850"/>
    <lineage>
        <taxon>Eukaryota</taxon>
        <taxon>Metazoa</taxon>
        <taxon>Ecdysozoa</taxon>
        <taxon>Arthropoda</taxon>
        <taxon>Chelicerata</taxon>
        <taxon>Merostomata</taxon>
        <taxon>Xiphosura</taxon>
        <taxon>Limulidae</taxon>
        <taxon>Limulus</taxon>
    </lineage>
</organism>
<name>A0ABM1BKU8_LIMPO</name>
<keyword evidence="3" id="KW-0804">Transcription</keyword>
<protein>
    <submittedName>
        <fullName evidence="7">Fos-related antigen 2-like</fullName>
    </submittedName>
</protein>
<gene>
    <name evidence="7" type="primary">LOC106468144</name>
</gene>
<dbReference type="InterPro" id="IPR000837">
    <property type="entry name" value="AP-1"/>
</dbReference>
<keyword evidence="2" id="KW-0238">DNA-binding</keyword>